<dbReference type="InterPro" id="IPR019575">
    <property type="entry name" value="Nuop51_4Fe4S-bd"/>
</dbReference>
<dbReference type="SUPFAM" id="SSF142984">
    <property type="entry name" value="Nqo1 middle domain-like"/>
    <property type="match status" value="1"/>
</dbReference>
<evidence type="ECO:0000256" key="4">
    <source>
        <dbReference type="ARBA" id="ARBA00023004"/>
    </source>
</evidence>
<dbReference type="Proteomes" id="UP000009036">
    <property type="component" value="Chromosome"/>
</dbReference>
<gene>
    <name evidence="9" type="ORF">SU9_032140</name>
    <name evidence="8" type="ORF">SU9_32228</name>
</gene>
<keyword evidence="2" id="KW-0004">4Fe-4S</keyword>
<dbReference type="GO" id="GO:0046872">
    <property type="term" value="F:metal ion binding"/>
    <property type="evidence" value="ECO:0007669"/>
    <property type="project" value="UniProtKB-KW"/>
</dbReference>
<evidence type="ECO:0000313" key="8">
    <source>
        <dbReference type="EMBL" id="EJJ02765.1"/>
    </source>
</evidence>
<dbReference type="RefSeq" id="WP_006607950.1">
    <property type="nucleotide sequence ID" value="NZ_CP072931.1"/>
</dbReference>
<dbReference type="InterPro" id="IPR011538">
    <property type="entry name" value="Nuo51_FMN-bd"/>
</dbReference>
<dbReference type="EMBL" id="AJGV01000207">
    <property type="protein sequence ID" value="EJJ02765.1"/>
    <property type="molecule type" value="Genomic_DNA"/>
</dbReference>
<evidence type="ECO:0000313" key="10">
    <source>
        <dbReference type="Proteomes" id="UP000009036"/>
    </source>
</evidence>
<name>J2JRS9_9ACTN</name>
<dbReference type="Pfam" id="PF01512">
    <property type="entry name" value="Complex1_51K"/>
    <property type="match status" value="1"/>
</dbReference>
<keyword evidence="5" id="KW-0411">Iron-sulfur</keyword>
<dbReference type="PATRIC" id="fig|1160718.3.peg.6515"/>
<evidence type="ECO:0000256" key="3">
    <source>
        <dbReference type="ARBA" id="ARBA00022723"/>
    </source>
</evidence>
<evidence type="ECO:0000256" key="5">
    <source>
        <dbReference type="ARBA" id="ARBA00023014"/>
    </source>
</evidence>
<keyword evidence="4" id="KW-0408">Iron</keyword>
<evidence type="ECO:0000313" key="9">
    <source>
        <dbReference type="EMBL" id="QTZ95534.1"/>
    </source>
</evidence>
<dbReference type="Pfam" id="PF10589">
    <property type="entry name" value="NADH_4Fe-4S"/>
    <property type="match status" value="1"/>
</dbReference>
<reference evidence="9" key="2">
    <citation type="submission" date="2021-04" db="EMBL/GenBank/DDBJ databases">
        <authorList>
            <person name="Wen M.-L."/>
            <person name="Han X.-L."/>
            <person name="Xiong J."/>
        </authorList>
    </citation>
    <scope>NUCLEOTIDE SEQUENCE</scope>
    <source>
        <strain evidence="9">AGR0001</strain>
    </source>
</reference>
<dbReference type="Gene3D" id="1.20.1440.230">
    <property type="entry name" value="NADH-ubiquinone oxidoreductase 51kDa subunit, iron-sulphur binding domain"/>
    <property type="match status" value="1"/>
</dbReference>
<protein>
    <submittedName>
        <fullName evidence="9">Fe-S-binding domain-containing protein</fullName>
    </submittedName>
    <submittedName>
        <fullName evidence="8">Respiratory-chain NADH dehydrogenase domain 51 kDa subunit</fullName>
    </submittedName>
</protein>
<dbReference type="InterPro" id="IPR037225">
    <property type="entry name" value="Nuo51_FMN-bd_sf"/>
</dbReference>
<dbReference type="Gene3D" id="3.10.20.600">
    <property type="match status" value="1"/>
</dbReference>
<evidence type="ECO:0000259" key="6">
    <source>
        <dbReference type="Pfam" id="PF01512"/>
    </source>
</evidence>
<dbReference type="InterPro" id="IPR037207">
    <property type="entry name" value="Nuop51_4Fe4S-bd_sf"/>
</dbReference>
<accession>J2JRS9</accession>
<dbReference type="GO" id="GO:0051539">
    <property type="term" value="F:4 iron, 4 sulfur cluster binding"/>
    <property type="evidence" value="ECO:0007669"/>
    <property type="project" value="UniProtKB-KW"/>
</dbReference>
<dbReference type="PANTHER" id="PTHR43578">
    <property type="entry name" value="NADH-QUINONE OXIDOREDUCTASE SUBUNIT F"/>
    <property type="match status" value="1"/>
</dbReference>
<dbReference type="STRING" id="1160718.SU9_32228"/>
<dbReference type="AlphaFoldDB" id="J2JRS9"/>
<dbReference type="PANTHER" id="PTHR43578:SF3">
    <property type="entry name" value="NADH-QUINONE OXIDOREDUCTASE SUBUNIT F"/>
    <property type="match status" value="1"/>
</dbReference>
<evidence type="ECO:0000256" key="1">
    <source>
        <dbReference type="ARBA" id="ARBA00007523"/>
    </source>
</evidence>
<organism evidence="8">
    <name type="scientific">Streptomyces auratus AGR0001</name>
    <dbReference type="NCBI Taxonomy" id="1160718"/>
    <lineage>
        <taxon>Bacteria</taxon>
        <taxon>Bacillati</taxon>
        <taxon>Actinomycetota</taxon>
        <taxon>Actinomycetes</taxon>
        <taxon>Kitasatosporales</taxon>
        <taxon>Streptomycetaceae</taxon>
        <taxon>Streptomyces</taxon>
    </lineage>
</organism>
<reference evidence="8" key="1">
    <citation type="journal article" date="2012" name="J. Bacteriol.">
        <title>Genome Sequence of Streptomyces auratus Strain AGR0001, a Phoslactomycin-Producing Actinomycete.</title>
        <authorList>
            <person name="Han X."/>
            <person name="Li M."/>
            <person name="Ding Z."/>
            <person name="Zhao J."/>
            <person name="Ji K."/>
            <person name="Wen M."/>
            <person name="Lu T."/>
        </authorList>
    </citation>
    <scope>NUCLEOTIDE SEQUENCE [LARGE SCALE GENOMIC DNA]</scope>
    <source>
        <strain evidence="8">AGR0001</strain>
    </source>
</reference>
<evidence type="ECO:0000256" key="2">
    <source>
        <dbReference type="ARBA" id="ARBA00022485"/>
    </source>
</evidence>
<dbReference type="KEGG" id="sauh:SU9_032140"/>
<dbReference type="OrthoDB" id="9805533at2"/>
<keyword evidence="10" id="KW-1185">Reference proteome</keyword>
<dbReference type="SUPFAM" id="SSF142019">
    <property type="entry name" value="Nqo1 FMN-binding domain-like"/>
    <property type="match status" value="1"/>
</dbReference>
<dbReference type="Gene3D" id="3.40.50.11540">
    <property type="entry name" value="NADH-ubiquinone oxidoreductase 51kDa subunit"/>
    <property type="match status" value="1"/>
</dbReference>
<dbReference type="SUPFAM" id="SSF140490">
    <property type="entry name" value="Nqo1C-terminal domain-like"/>
    <property type="match status" value="1"/>
</dbReference>
<proteinExistence type="inferred from homology"/>
<feature type="domain" description="NADH-ubiquinone oxidoreductase 51kDa subunit FMN-binding" evidence="6">
    <location>
        <begin position="48"/>
        <end position="203"/>
    </location>
</feature>
<dbReference type="eggNOG" id="COG1894">
    <property type="taxonomic scope" value="Bacteria"/>
</dbReference>
<keyword evidence="3" id="KW-0479">Metal-binding</keyword>
<evidence type="ECO:0000259" key="7">
    <source>
        <dbReference type="Pfam" id="PF10589"/>
    </source>
</evidence>
<feature type="domain" description="NADH-ubiquinone oxidoreductase 51kDa subunit iron-sulphur binding" evidence="7">
    <location>
        <begin position="305"/>
        <end position="387"/>
    </location>
</feature>
<comment type="similarity">
    <text evidence="1">Belongs to the complex I 51 kDa subunit family.</text>
</comment>
<sequence>MTRIDSLTPRGIPGVLGAAPGVAEDAEAYDAAGGYRGTTSAAELLADIDAAGLRGRGGADYLTAAGLRAVRDAGDRPVVVANGEEGEPGSVKDRWLLRARPHLVLDGLLRAAEITGARRGYVYLSDAAAGERVRRALAERPPRLPVEVVETRHTSVAGEESAVVRRINGGPALPTAEPTCSHEESVGGAPTLVANVETLARIALIAARPDGGRHTARSTLVTLAGGGADPLLAEVPYGCTLRTLARAQGTPEPAGVLMGGLFGGLIGPHFLDLALGPDTLAAAGAALGCGAIRFLAPEECPVSLASAAVAHLAAESARQCGSCVTGTGSIRDDVGSLTTGTAAPGLVSRLHRRATALPGRGACGLLDAAARTAGSLLRAFPHLVRSHLDAPCPACAAPAAPLTVAVPRVAGRPVPRPHSAACPGRNWP</sequence>
<dbReference type="HOGENOM" id="CLU_014881_0_0_11"/>
<dbReference type="EMBL" id="CP072931">
    <property type="protein sequence ID" value="QTZ95534.1"/>
    <property type="molecule type" value="Genomic_DNA"/>
</dbReference>